<dbReference type="EMBL" id="CP133772">
    <property type="protein sequence ID" value="WYX99798.1"/>
    <property type="molecule type" value="Genomic_DNA"/>
</dbReference>
<dbReference type="SUPFAM" id="SSF103263">
    <property type="entry name" value="Chorismate synthase, AroC"/>
    <property type="match status" value="1"/>
</dbReference>
<feature type="binding site" evidence="7">
    <location>
        <position position="285"/>
    </location>
    <ligand>
        <name>FMN</name>
        <dbReference type="ChEBI" id="CHEBI:58210"/>
    </ligand>
</feature>
<reference evidence="8 9" key="1">
    <citation type="submission" date="2023-09" db="EMBL/GenBank/DDBJ databases">
        <authorList>
            <person name="Golyshina O.V."/>
            <person name="Lunev E.A."/>
            <person name="Bargiela R."/>
            <person name="Gaines M.C."/>
            <person name="Daum B."/>
            <person name="Bale N.J."/>
            <person name="Koenen M."/>
            <person name="Sinninghe Damst J.S."/>
            <person name="Yakimov M."/>
            <person name="Golyshin P.N."/>
        </authorList>
    </citation>
    <scope>NUCLEOTIDE SEQUENCE [LARGE SCALE GENOMIC DNA]</scope>
    <source>
        <strain evidence="8 9">M1</strain>
    </source>
</reference>
<feature type="binding site" evidence="7">
    <location>
        <position position="47"/>
    </location>
    <ligand>
        <name>NADP(+)</name>
        <dbReference type="ChEBI" id="CHEBI:58349"/>
    </ligand>
</feature>
<dbReference type="Pfam" id="PF01264">
    <property type="entry name" value="Chorismate_synt"/>
    <property type="match status" value="1"/>
</dbReference>
<dbReference type="PANTHER" id="PTHR21085:SF0">
    <property type="entry name" value="CHORISMATE SYNTHASE"/>
    <property type="match status" value="1"/>
</dbReference>
<evidence type="ECO:0000256" key="2">
    <source>
        <dbReference type="ARBA" id="ARBA00008014"/>
    </source>
</evidence>
<name>A0AAX4NE84_9ARCH</name>
<keyword evidence="7" id="KW-0521">NADP</keyword>
<dbReference type="KEGG" id="omr:OXIME_000342"/>
<dbReference type="AlphaFoldDB" id="A0AAX4NE84"/>
<sequence>MSFTTGSSLKFSIFGSSHGNGIGGSLEGFPAGFRLDKERIKLWADRRKPGSSVYTSQRKEDDTIRIVSGFTGDYTDGSPITIFIENKDSISKHYDYLRDNPRPGHGDITLFYKYGKYRNYQGGGFLSGRMTAPLVALGSIALDLLKEKFGIEIISWIDNMGGLYFGEKIPEGSEEPYKFETRCENPESERLSKDILKEVLSRGDSVGAGIRTVVRDVPKGLGEPFFDSVESSLSKMLFSIPGLKGVEFGSGFRFQGMRGSEANDLFYIDGGIIKTRTNNNGGVLGGITNGMPLDFRVVMKPTSSIHIEQKTVNIEKMEESTLKVTGRHDPCIAIRSVPVVQCSTAITLLDLMIQAQKVGRVLKN</sequence>
<keyword evidence="5 7" id="KW-0057">Aromatic amino acid biosynthesis</keyword>
<dbReference type="PIRSF" id="PIRSF001456">
    <property type="entry name" value="Chorismate_synth"/>
    <property type="match status" value="1"/>
</dbReference>
<dbReference type="GO" id="GO:0009073">
    <property type="term" value="P:aromatic amino acid family biosynthetic process"/>
    <property type="evidence" value="ECO:0007669"/>
    <property type="project" value="UniProtKB-KW"/>
</dbReference>
<dbReference type="GO" id="GO:0010181">
    <property type="term" value="F:FMN binding"/>
    <property type="evidence" value="ECO:0007669"/>
    <property type="project" value="TreeGrafter"/>
</dbReference>
<comment type="caution">
    <text evidence="7">Lacks conserved residue(s) required for the propagation of feature annotation.</text>
</comment>
<gene>
    <name evidence="7 8" type="primary">aroC</name>
    <name evidence="8" type="ORF">OXIME_000342</name>
</gene>
<evidence type="ECO:0000256" key="4">
    <source>
        <dbReference type="ARBA" id="ARBA00022605"/>
    </source>
</evidence>
<comment type="catalytic activity">
    <reaction evidence="7">
        <text>5-O-(1-carboxyvinyl)-3-phosphoshikimate = chorismate + phosphate</text>
        <dbReference type="Rhea" id="RHEA:21020"/>
        <dbReference type="ChEBI" id="CHEBI:29748"/>
        <dbReference type="ChEBI" id="CHEBI:43474"/>
        <dbReference type="ChEBI" id="CHEBI:57701"/>
        <dbReference type="EC" id="4.2.3.5"/>
    </reaction>
</comment>
<keyword evidence="7" id="KW-0288">FMN</keyword>
<keyword evidence="9" id="KW-1185">Reference proteome</keyword>
<accession>A0AAX4NE84</accession>
<protein>
    <recommendedName>
        <fullName evidence="3 7">Chorismate synthase</fullName>
        <shortName evidence="7">CS</shortName>
        <ecNumber evidence="3 7">4.2.3.5</ecNumber>
    </recommendedName>
    <alternativeName>
        <fullName evidence="7">5-enolpyruvylshikimate-3-phosphate phospholyase</fullName>
    </alternativeName>
</protein>
<comment type="pathway">
    <text evidence="1 7">Metabolic intermediate biosynthesis; chorismate biosynthesis; chorismate from D-erythrose 4-phosphate and phosphoenolpyruvate: step 7/7.</text>
</comment>
<proteinExistence type="inferred from homology"/>
<dbReference type="GO" id="GO:0004107">
    <property type="term" value="F:chorismate synthase activity"/>
    <property type="evidence" value="ECO:0007669"/>
    <property type="project" value="UniProtKB-UniRule"/>
</dbReference>
<dbReference type="InterPro" id="IPR020541">
    <property type="entry name" value="Chorismate_synthase_CS"/>
</dbReference>
<dbReference type="PANTHER" id="PTHR21085">
    <property type="entry name" value="CHORISMATE SYNTHASE"/>
    <property type="match status" value="1"/>
</dbReference>
<evidence type="ECO:0000256" key="1">
    <source>
        <dbReference type="ARBA" id="ARBA00005044"/>
    </source>
</evidence>
<dbReference type="InterPro" id="IPR000453">
    <property type="entry name" value="Chorismate_synth"/>
</dbReference>
<evidence type="ECO:0000256" key="5">
    <source>
        <dbReference type="ARBA" id="ARBA00023141"/>
    </source>
</evidence>
<evidence type="ECO:0000313" key="9">
    <source>
        <dbReference type="Proteomes" id="UP001451606"/>
    </source>
</evidence>
<dbReference type="EC" id="4.2.3.5" evidence="3 7"/>
<dbReference type="GO" id="GO:0008652">
    <property type="term" value="P:amino acid biosynthetic process"/>
    <property type="evidence" value="ECO:0007669"/>
    <property type="project" value="UniProtKB-KW"/>
</dbReference>
<dbReference type="GO" id="GO:0005829">
    <property type="term" value="C:cytosol"/>
    <property type="evidence" value="ECO:0007669"/>
    <property type="project" value="TreeGrafter"/>
</dbReference>
<comment type="cofactor">
    <cofactor evidence="7">
        <name>FMNH2</name>
        <dbReference type="ChEBI" id="CHEBI:57618"/>
    </cofactor>
    <text evidence="7">Reduced FMN (FMNH(2)).</text>
</comment>
<dbReference type="NCBIfam" id="NF003793">
    <property type="entry name" value="PRK05382.1"/>
    <property type="match status" value="1"/>
</dbReference>
<dbReference type="InterPro" id="IPR035904">
    <property type="entry name" value="Chorismate_synth_AroC_sf"/>
</dbReference>
<dbReference type="Proteomes" id="UP001451606">
    <property type="component" value="Chromosome"/>
</dbReference>
<dbReference type="CDD" id="cd07304">
    <property type="entry name" value="Chorismate_synthase"/>
    <property type="match status" value="1"/>
</dbReference>
<dbReference type="HAMAP" id="MF_00300">
    <property type="entry name" value="Chorismate_synth"/>
    <property type="match status" value="1"/>
</dbReference>
<keyword evidence="4 7" id="KW-0028">Amino-acid biosynthesis</keyword>
<evidence type="ECO:0000256" key="3">
    <source>
        <dbReference type="ARBA" id="ARBA00013036"/>
    </source>
</evidence>
<organism evidence="8 9">
    <name type="scientific">Oxyplasma meridianum</name>
    <dbReference type="NCBI Taxonomy" id="3073602"/>
    <lineage>
        <taxon>Archaea</taxon>
        <taxon>Methanobacteriati</taxon>
        <taxon>Thermoplasmatota</taxon>
        <taxon>Thermoplasmata</taxon>
        <taxon>Thermoplasmatales</taxon>
        <taxon>Thermoplasmataceae</taxon>
        <taxon>Oxyplasma</taxon>
    </lineage>
</organism>
<dbReference type="Gene3D" id="3.60.150.10">
    <property type="entry name" value="Chorismate synthase AroC"/>
    <property type="match status" value="1"/>
</dbReference>
<feature type="binding site" evidence="7">
    <location>
        <position position="327"/>
    </location>
    <ligand>
        <name>FMN</name>
        <dbReference type="ChEBI" id="CHEBI:58210"/>
    </ligand>
</feature>
<evidence type="ECO:0000313" key="8">
    <source>
        <dbReference type="EMBL" id="WYX99798.1"/>
    </source>
</evidence>
<dbReference type="RefSeq" id="WP_393971760.1">
    <property type="nucleotide sequence ID" value="NZ_CP133772.1"/>
</dbReference>
<evidence type="ECO:0000256" key="7">
    <source>
        <dbReference type="HAMAP-Rule" id="MF_00300"/>
    </source>
</evidence>
<keyword evidence="6 7" id="KW-0456">Lyase</keyword>
<feature type="binding site" evidence="7">
    <location>
        <begin position="300"/>
        <end position="304"/>
    </location>
    <ligand>
        <name>FMN</name>
        <dbReference type="ChEBI" id="CHEBI:58210"/>
    </ligand>
</feature>
<keyword evidence="7" id="KW-0274">FAD</keyword>
<dbReference type="NCBIfam" id="TIGR00033">
    <property type="entry name" value="aroC"/>
    <property type="match status" value="1"/>
</dbReference>
<comment type="function">
    <text evidence="7">Catalyzes the anti-1,4-elimination of the C-3 phosphate and the C-6 proR hydrogen from 5-enolpyruvylshikimate-3-phosphate (EPSP) to yield chorismate, which is the branch point compound that serves as the starting substrate for the three terminal pathways of aromatic amino acid biosynthesis. This reaction introduces a second double bond into the aromatic ring system.</text>
</comment>
<dbReference type="PROSITE" id="PS00788">
    <property type="entry name" value="CHORISMATE_SYNTHASE_2"/>
    <property type="match status" value="1"/>
</dbReference>
<dbReference type="GeneID" id="95967066"/>
<keyword evidence="7" id="KW-0285">Flavoprotein</keyword>
<comment type="similarity">
    <text evidence="2 7">Belongs to the chorismate synthase family.</text>
</comment>
<evidence type="ECO:0000256" key="6">
    <source>
        <dbReference type="ARBA" id="ARBA00023239"/>
    </source>
</evidence>
<dbReference type="GO" id="GO:0009423">
    <property type="term" value="P:chorismate biosynthetic process"/>
    <property type="evidence" value="ECO:0007669"/>
    <property type="project" value="UniProtKB-UniRule"/>
</dbReference>